<comment type="function">
    <text evidence="5">Involved in regulation of DNA replication.</text>
</comment>
<evidence type="ECO:0000256" key="5">
    <source>
        <dbReference type="HAMAP-Rule" id="MF_01407"/>
    </source>
</evidence>
<evidence type="ECO:0000259" key="6">
    <source>
        <dbReference type="SMART" id="SM01074"/>
    </source>
</evidence>
<dbReference type="InterPro" id="IPR036390">
    <property type="entry name" value="WH_DNA-bd_sf"/>
</dbReference>
<dbReference type="InterPro" id="IPR014277">
    <property type="entry name" value="Orc1/Cdc6_arc"/>
</dbReference>
<comment type="similarity">
    <text evidence="1 5">Belongs to the CDC6/cdc18 family.</text>
</comment>
<evidence type="ECO:0000313" key="7">
    <source>
        <dbReference type="EMBL" id="MDE4908914.1"/>
    </source>
</evidence>
<dbReference type="GO" id="GO:0016887">
    <property type="term" value="F:ATP hydrolysis activity"/>
    <property type="evidence" value="ECO:0007669"/>
    <property type="project" value="InterPro"/>
</dbReference>
<accession>A0A9Q4KUB9</accession>
<dbReference type="EMBL" id="JAKELO010000002">
    <property type="protein sequence ID" value="MDE4908914.1"/>
    <property type="molecule type" value="Genomic_DNA"/>
</dbReference>
<keyword evidence="8" id="KW-1185">Reference proteome</keyword>
<dbReference type="InterPro" id="IPR055237">
    <property type="entry name" value="Cdc6_lid"/>
</dbReference>
<dbReference type="GO" id="GO:0006260">
    <property type="term" value="P:DNA replication"/>
    <property type="evidence" value="ECO:0007669"/>
    <property type="project" value="UniProtKB-UniRule"/>
</dbReference>
<dbReference type="InterPro" id="IPR036388">
    <property type="entry name" value="WH-like_DNA-bd_sf"/>
</dbReference>
<keyword evidence="3 5" id="KW-0547">Nucleotide-binding</keyword>
<dbReference type="Proteomes" id="UP001143747">
    <property type="component" value="Unassembled WGS sequence"/>
</dbReference>
<dbReference type="Pfam" id="PF13401">
    <property type="entry name" value="AAA_22"/>
    <property type="match status" value="1"/>
</dbReference>
<comment type="caution">
    <text evidence="7">The sequence shown here is derived from an EMBL/GenBank/DDBJ whole genome shotgun (WGS) entry which is preliminary data.</text>
</comment>
<proteinExistence type="inferred from homology"/>
<dbReference type="Gene3D" id="3.40.50.300">
    <property type="entry name" value="P-loop containing nucleotide triphosphate hydrolases"/>
    <property type="match status" value="1"/>
</dbReference>
<keyword evidence="2 5" id="KW-0235">DNA replication</keyword>
<dbReference type="Gene3D" id="1.10.8.60">
    <property type="match status" value="1"/>
</dbReference>
<dbReference type="NCBIfam" id="NF001624">
    <property type="entry name" value="PRK00411.1-2"/>
    <property type="match status" value="1"/>
</dbReference>
<feature type="binding site" evidence="5">
    <location>
        <position position="218"/>
    </location>
    <ligand>
        <name>ATP</name>
        <dbReference type="ChEBI" id="CHEBI:30616"/>
    </ligand>
</feature>
<feature type="binding site" evidence="5">
    <location>
        <begin position="62"/>
        <end position="66"/>
    </location>
    <ligand>
        <name>ATP</name>
        <dbReference type="ChEBI" id="CHEBI:30616"/>
    </ligand>
</feature>
<evidence type="ECO:0000313" key="8">
    <source>
        <dbReference type="Proteomes" id="UP001143747"/>
    </source>
</evidence>
<evidence type="ECO:0000256" key="1">
    <source>
        <dbReference type="ARBA" id="ARBA00006184"/>
    </source>
</evidence>
<evidence type="ECO:0000256" key="4">
    <source>
        <dbReference type="ARBA" id="ARBA00022840"/>
    </source>
</evidence>
<dbReference type="NCBIfam" id="NF001626">
    <property type="entry name" value="PRK00411.1-5"/>
    <property type="match status" value="1"/>
</dbReference>
<dbReference type="GO" id="GO:0005524">
    <property type="term" value="F:ATP binding"/>
    <property type="evidence" value="ECO:0007669"/>
    <property type="project" value="UniProtKB-UniRule"/>
</dbReference>
<dbReference type="NCBIfam" id="TIGR02928">
    <property type="entry name" value="orc1/cdc6 family replication initiation protein"/>
    <property type="match status" value="1"/>
</dbReference>
<protein>
    <recommendedName>
        <fullName evidence="5">ORC1-type DNA replication protein</fullName>
    </recommendedName>
</protein>
<reference evidence="7" key="1">
    <citation type="submission" date="2022-01" db="EMBL/GenBank/DDBJ databases">
        <title>Draft genome of Methanogenium marinum DSM 15558.</title>
        <authorList>
            <person name="Chen S.-C."/>
            <person name="You Y.-T."/>
        </authorList>
    </citation>
    <scope>NUCLEOTIDE SEQUENCE</scope>
    <source>
        <strain evidence="7">DSM 15558</strain>
    </source>
</reference>
<dbReference type="InterPro" id="IPR050311">
    <property type="entry name" value="ORC1/CDC6"/>
</dbReference>
<dbReference type="AlphaFoldDB" id="A0A9Q4KUB9"/>
<name>A0A9Q4KUB9_9EURY</name>
<gene>
    <name evidence="7" type="ORF">L0665_09875</name>
</gene>
<dbReference type="Pfam" id="PF22703">
    <property type="entry name" value="Cdc6_lid"/>
    <property type="match status" value="1"/>
</dbReference>
<sequence length="377" mass="43385">MKKNLLMWDESIFKDMEVFEFDFVPGQFDFRGTQEQELAFQIQPALRGGRPMNTICRGLPGTGKTTSIRKLFAEIEEHTKKIFPVHINCQIDNTKFAIFSQIFRRLSGHLPPGSGTSFKQVFDGVCQLLAKEDTVLLVCLDDANYLTYEREINNVLYTLLRAHEAYPGIKIGVITVISDMSVDLMQMIDARVVSVFQPTDIYFPPYDEDEIKEILLQRVKEGFYPGVINDEMLALITEHTLKGGDLRVGIDLLKRAGLNAEKDARRSVERDDICRAYEVSKYLHLTATVHALRPEERALLYLIAERSHEENEMAAGKVHEAVKASSMKLGYTRFYEMVTKFDSMRLINLHYREGRGRTRLITLRYDPDRVIEEIDRC</sequence>
<dbReference type="SUPFAM" id="SSF52540">
    <property type="entry name" value="P-loop containing nucleoside triphosphate hydrolases"/>
    <property type="match status" value="1"/>
</dbReference>
<dbReference type="SMART" id="SM01074">
    <property type="entry name" value="Cdc6_C"/>
    <property type="match status" value="1"/>
</dbReference>
<dbReference type="InterPro" id="IPR027417">
    <property type="entry name" value="P-loop_NTPase"/>
</dbReference>
<dbReference type="SUPFAM" id="SSF46785">
    <property type="entry name" value="Winged helix' DNA-binding domain"/>
    <property type="match status" value="1"/>
</dbReference>
<feature type="domain" description="Cdc6 C-terminal" evidence="6">
    <location>
        <begin position="299"/>
        <end position="374"/>
    </location>
</feature>
<dbReference type="InterPro" id="IPR015163">
    <property type="entry name" value="Cdc6_C"/>
</dbReference>
<dbReference type="Gene3D" id="1.10.10.10">
    <property type="entry name" value="Winged helix-like DNA-binding domain superfamily/Winged helix DNA-binding domain"/>
    <property type="match status" value="1"/>
</dbReference>
<feature type="binding site" evidence="5">
    <location>
        <position position="206"/>
    </location>
    <ligand>
        <name>ATP</name>
        <dbReference type="ChEBI" id="CHEBI:30616"/>
    </ligand>
</feature>
<dbReference type="HAMAP" id="MF_01407">
    <property type="entry name" value="ORC1_type_DNA_replic_protein"/>
    <property type="match status" value="1"/>
</dbReference>
<dbReference type="InterPro" id="IPR049945">
    <property type="entry name" value="AAA_22"/>
</dbReference>
<keyword evidence="4 5" id="KW-0067">ATP-binding</keyword>
<dbReference type="RefSeq" id="WP_274925526.1">
    <property type="nucleotide sequence ID" value="NZ_JAKELO010000002.1"/>
</dbReference>
<evidence type="ECO:0000256" key="3">
    <source>
        <dbReference type="ARBA" id="ARBA00022741"/>
    </source>
</evidence>
<dbReference type="PANTHER" id="PTHR10763:SF26">
    <property type="entry name" value="CELL DIVISION CONTROL PROTEIN 6 HOMOLOG"/>
    <property type="match status" value="1"/>
</dbReference>
<dbReference type="PANTHER" id="PTHR10763">
    <property type="entry name" value="CELL DIVISION CONTROL PROTEIN 6-RELATED"/>
    <property type="match status" value="1"/>
</dbReference>
<evidence type="ECO:0000256" key="2">
    <source>
        <dbReference type="ARBA" id="ARBA00022705"/>
    </source>
</evidence>
<organism evidence="7 8">
    <name type="scientific">Methanogenium marinum</name>
    <dbReference type="NCBI Taxonomy" id="348610"/>
    <lineage>
        <taxon>Archaea</taxon>
        <taxon>Methanobacteriati</taxon>
        <taxon>Methanobacteriota</taxon>
        <taxon>Stenosarchaea group</taxon>
        <taxon>Methanomicrobia</taxon>
        <taxon>Methanomicrobiales</taxon>
        <taxon>Methanomicrobiaceae</taxon>
        <taxon>Methanogenium</taxon>
    </lineage>
</organism>